<dbReference type="STRING" id="1794912.AXX12_03525"/>
<dbReference type="InterPro" id="IPR027417">
    <property type="entry name" value="P-loop_NTPase"/>
</dbReference>
<dbReference type="Gene3D" id="3.40.50.300">
    <property type="entry name" value="P-loop containing nucleotide triphosphate hydrolases"/>
    <property type="match status" value="2"/>
</dbReference>
<dbReference type="AlphaFoldDB" id="A0A154BTB7"/>
<dbReference type="GO" id="GO:0005524">
    <property type="term" value="F:ATP binding"/>
    <property type="evidence" value="ECO:0007669"/>
    <property type="project" value="UniProtKB-UniRule"/>
</dbReference>
<dbReference type="GO" id="GO:0005829">
    <property type="term" value="C:cytosol"/>
    <property type="evidence" value="ECO:0007669"/>
    <property type="project" value="TreeGrafter"/>
</dbReference>
<dbReference type="SUPFAM" id="SSF52540">
    <property type="entry name" value="P-loop containing nucleoside triphosphate hydrolases"/>
    <property type="match status" value="1"/>
</dbReference>
<comment type="similarity">
    <text evidence="2 11">Belongs to the guanylate kinase family.</text>
</comment>
<organism evidence="13 14">
    <name type="scientific">Anaerosporomusa subterranea</name>
    <dbReference type="NCBI Taxonomy" id="1794912"/>
    <lineage>
        <taxon>Bacteria</taxon>
        <taxon>Bacillati</taxon>
        <taxon>Bacillota</taxon>
        <taxon>Negativicutes</taxon>
        <taxon>Acetonemataceae</taxon>
        <taxon>Anaerosporomusa</taxon>
    </lineage>
</organism>
<evidence type="ECO:0000256" key="2">
    <source>
        <dbReference type="ARBA" id="ARBA00005790"/>
    </source>
</evidence>
<dbReference type="InterPro" id="IPR020590">
    <property type="entry name" value="Guanylate_kinase_CS"/>
</dbReference>
<dbReference type="HAMAP" id="MF_00328">
    <property type="entry name" value="Guanylate_kinase"/>
    <property type="match status" value="1"/>
</dbReference>
<evidence type="ECO:0000256" key="4">
    <source>
        <dbReference type="ARBA" id="ARBA00016296"/>
    </source>
</evidence>
<dbReference type="NCBIfam" id="TIGR03263">
    <property type="entry name" value="guanyl_kin"/>
    <property type="match status" value="1"/>
</dbReference>
<evidence type="ECO:0000256" key="8">
    <source>
        <dbReference type="ARBA" id="ARBA00022840"/>
    </source>
</evidence>
<dbReference type="EC" id="2.7.4.8" evidence="3 11"/>
<keyword evidence="11" id="KW-0963">Cytoplasm</keyword>
<evidence type="ECO:0000256" key="3">
    <source>
        <dbReference type="ARBA" id="ARBA00012961"/>
    </source>
</evidence>
<dbReference type="FunFam" id="3.30.63.10:FF:000002">
    <property type="entry name" value="Guanylate kinase 1"/>
    <property type="match status" value="1"/>
</dbReference>
<proteinExistence type="inferred from homology"/>
<keyword evidence="5 11" id="KW-0808">Transferase</keyword>
<dbReference type="OrthoDB" id="9808150at2"/>
<protein>
    <recommendedName>
        <fullName evidence="4 11">Guanylate kinase</fullName>
        <ecNumber evidence="3 11">2.7.4.8</ecNumber>
    </recommendedName>
    <alternativeName>
        <fullName evidence="9 11">GMP kinase</fullName>
    </alternativeName>
</protein>
<evidence type="ECO:0000256" key="9">
    <source>
        <dbReference type="ARBA" id="ARBA00030128"/>
    </source>
</evidence>
<evidence type="ECO:0000256" key="5">
    <source>
        <dbReference type="ARBA" id="ARBA00022679"/>
    </source>
</evidence>
<comment type="subcellular location">
    <subcellularLocation>
        <location evidence="11">Cytoplasm</location>
    </subcellularLocation>
</comment>
<evidence type="ECO:0000259" key="12">
    <source>
        <dbReference type="PROSITE" id="PS50052"/>
    </source>
</evidence>
<dbReference type="EMBL" id="LSGP01000013">
    <property type="protein sequence ID" value="KYZ77216.1"/>
    <property type="molecule type" value="Genomic_DNA"/>
</dbReference>
<keyword evidence="6 11" id="KW-0547">Nucleotide-binding</keyword>
<dbReference type="SMART" id="SM00072">
    <property type="entry name" value="GuKc"/>
    <property type="match status" value="1"/>
</dbReference>
<gene>
    <name evidence="11" type="primary">gmk</name>
    <name evidence="13" type="ORF">AXX12_03525</name>
</gene>
<evidence type="ECO:0000313" key="14">
    <source>
        <dbReference type="Proteomes" id="UP000076268"/>
    </source>
</evidence>
<dbReference type="InterPro" id="IPR017665">
    <property type="entry name" value="Guanylate_kinase"/>
</dbReference>
<dbReference type="InterPro" id="IPR008145">
    <property type="entry name" value="GK/Ca_channel_bsu"/>
</dbReference>
<dbReference type="Pfam" id="PF00625">
    <property type="entry name" value="Guanylate_kin"/>
    <property type="match status" value="1"/>
</dbReference>
<dbReference type="CDD" id="cd00071">
    <property type="entry name" value="GMPK"/>
    <property type="match status" value="1"/>
</dbReference>
<evidence type="ECO:0000256" key="6">
    <source>
        <dbReference type="ARBA" id="ARBA00022741"/>
    </source>
</evidence>
<keyword evidence="8 11" id="KW-0067">ATP-binding</keyword>
<evidence type="ECO:0000256" key="1">
    <source>
        <dbReference type="ARBA" id="ARBA00003531"/>
    </source>
</evidence>
<evidence type="ECO:0000256" key="10">
    <source>
        <dbReference type="ARBA" id="ARBA00048594"/>
    </source>
</evidence>
<dbReference type="RefSeq" id="WP_066239147.1">
    <property type="nucleotide sequence ID" value="NZ_LSGP01000013.1"/>
</dbReference>
<dbReference type="GO" id="GO:0004385">
    <property type="term" value="F:GMP kinase activity"/>
    <property type="evidence" value="ECO:0007669"/>
    <property type="project" value="UniProtKB-UniRule"/>
</dbReference>
<dbReference type="InterPro" id="IPR008144">
    <property type="entry name" value="Guanylate_kin-like_dom"/>
</dbReference>
<dbReference type="PROSITE" id="PS00856">
    <property type="entry name" value="GUANYLATE_KINASE_1"/>
    <property type="match status" value="1"/>
</dbReference>
<feature type="binding site" evidence="11">
    <location>
        <begin position="12"/>
        <end position="19"/>
    </location>
    <ligand>
        <name>ATP</name>
        <dbReference type="ChEBI" id="CHEBI:30616"/>
    </ligand>
</feature>
<comment type="function">
    <text evidence="1 11">Essential for recycling GMP and indirectly, cGMP.</text>
</comment>
<name>A0A154BTB7_ANASB</name>
<evidence type="ECO:0000256" key="7">
    <source>
        <dbReference type="ARBA" id="ARBA00022777"/>
    </source>
</evidence>
<keyword evidence="7 11" id="KW-0418">Kinase</keyword>
<feature type="domain" description="Guanylate kinase-like" evidence="12">
    <location>
        <begin position="5"/>
        <end position="183"/>
    </location>
</feature>
<accession>A0A154BTB7</accession>
<reference evidence="13 14" key="1">
    <citation type="submission" date="2016-02" db="EMBL/GenBank/DDBJ databases">
        <title>Anaerosporomusa subterraneum gen. nov., sp. nov., a spore-forming obligate anaerobe isolated from saprolite.</title>
        <authorList>
            <person name="Choi J.K."/>
            <person name="Shah M."/>
            <person name="Yee N."/>
        </authorList>
    </citation>
    <scope>NUCLEOTIDE SEQUENCE [LARGE SCALE GENOMIC DNA]</scope>
    <source>
        <strain evidence="13 14">RU4</strain>
    </source>
</reference>
<dbReference type="PANTHER" id="PTHR23117:SF13">
    <property type="entry name" value="GUANYLATE KINASE"/>
    <property type="match status" value="1"/>
</dbReference>
<keyword evidence="14" id="KW-1185">Reference proteome</keyword>
<comment type="catalytic activity">
    <reaction evidence="10 11">
        <text>GMP + ATP = GDP + ADP</text>
        <dbReference type="Rhea" id="RHEA:20780"/>
        <dbReference type="ChEBI" id="CHEBI:30616"/>
        <dbReference type="ChEBI" id="CHEBI:58115"/>
        <dbReference type="ChEBI" id="CHEBI:58189"/>
        <dbReference type="ChEBI" id="CHEBI:456216"/>
        <dbReference type="EC" id="2.7.4.8"/>
    </reaction>
</comment>
<dbReference type="PROSITE" id="PS50052">
    <property type="entry name" value="GUANYLATE_KINASE_2"/>
    <property type="match status" value="1"/>
</dbReference>
<evidence type="ECO:0000256" key="11">
    <source>
        <dbReference type="HAMAP-Rule" id="MF_00328"/>
    </source>
</evidence>
<dbReference type="PANTHER" id="PTHR23117">
    <property type="entry name" value="GUANYLATE KINASE-RELATED"/>
    <property type="match status" value="1"/>
</dbReference>
<comment type="caution">
    <text evidence="13">The sequence shown here is derived from an EMBL/GenBank/DDBJ whole genome shotgun (WGS) entry which is preliminary data.</text>
</comment>
<dbReference type="Gene3D" id="3.30.63.10">
    <property type="entry name" value="Guanylate Kinase phosphate binding domain"/>
    <property type="match status" value="1"/>
</dbReference>
<sequence length="211" mass="23740">MARQGILVVLSGPSGTGKGTICKELLQNYPNLHYSVSATTRSPRPGEINGVNYWFVSEADFKSMAANDELLEWAEVYGRFYGTPIKYVKEQLQSGLDVILEIDIQGAMQVKDKFPQGVFVFIVPPSINELETRIHKRGTETQDLIDLRLSCVYQELSFIYNYQYVVVNDEVPEAVRKIAAIVEAEKCLVARNKEIVHEIAGRQISPKEADL</sequence>
<dbReference type="Proteomes" id="UP000076268">
    <property type="component" value="Unassembled WGS sequence"/>
</dbReference>
<evidence type="ECO:0000313" key="13">
    <source>
        <dbReference type="EMBL" id="KYZ77216.1"/>
    </source>
</evidence>